<gene>
    <name evidence="1" type="ORF">PCOR1329_LOCUS47978</name>
</gene>
<dbReference type="EMBL" id="CAUYUJ010015784">
    <property type="protein sequence ID" value="CAK0858080.1"/>
    <property type="molecule type" value="Genomic_DNA"/>
</dbReference>
<organism evidence="1 2">
    <name type="scientific">Prorocentrum cordatum</name>
    <dbReference type="NCBI Taxonomy" id="2364126"/>
    <lineage>
        <taxon>Eukaryota</taxon>
        <taxon>Sar</taxon>
        <taxon>Alveolata</taxon>
        <taxon>Dinophyceae</taxon>
        <taxon>Prorocentrales</taxon>
        <taxon>Prorocentraceae</taxon>
        <taxon>Prorocentrum</taxon>
    </lineage>
</organism>
<name>A0ABN9UEV5_9DINO</name>
<reference evidence="1" key="1">
    <citation type="submission" date="2023-10" db="EMBL/GenBank/DDBJ databases">
        <authorList>
            <person name="Chen Y."/>
            <person name="Shah S."/>
            <person name="Dougan E. K."/>
            <person name="Thang M."/>
            <person name="Chan C."/>
        </authorList>
    </citation>
    <scope>NUCLEOTIDE SEQUENCE [LARGE SCALE GENOMIC DNA]</scope>
</reference>
<keyword evidence="2" id="KW-1185">Reference proteome</keyword>
<proteinExistence type="predicted"/>
<dbReference type="Proteomes" id="UP001189429">
    <property type="component" value="Unassembled WGS sequence"/>
</dbReference>
<evidence type="ECO:0000313" key="2">
    <source>
        <dbReference type="Proteomes" id="UP001189429"/>
    </source>
</evidence>
<sequence length="483" mass="52051">MAQSVVDQIVSALNQRAMFVEAQAGAGISREALLESQTQSLVATIKSTQGITIDNAPQITDTVTRGPWSEAQKITLATAVSDAMSSAGSGNARCQQHCKTAELFLTQKDWDSCILNADMAVMAKLSYLSQRMYKLGMTCGSEKLRGRIVSVVLAFGLPEDHGDVEAATKKHWVEKLRDFVKEHDKARRYPGAHLKHYPASPTDLDPSMYEFAYDRDDPPVTHHLLATSQVDLEFSRLGVRTSHRTLSSCRAVVPVPPQQPRTPCLNLGNLSNLQQGNAANPLAQALGHLQCLADAARLFTQAGMMGGLQQQQPALARAIAFLLKVQKLVGLMVVKRQLSLQSLVALQGLLASWTKVGLKKEKAAEKAATLKKAKGDAKAVQAEAARATRAAKIEAAKGAAGKGKRAVAVPHPQLVLYQGKTIIDLAHLFVPDRVANVTCNNFASKVYGSTKTLAKQQGLKGPAVTDAAKAGYQMAAAYWRELQ</sequence>
<protein>
    <submittedName>
        <fullName evidence="1">Uncharacterized protein</fullName>
    </submittedName>
</protein>
<comment type="caution">
    <text evidence="1">The sequence shown here is derived from an EMBL/GenBank/DDBJ whole genome shotgun (WGS) entry which is preliminary data.</text>
</comment>
<accession>A0ABN9UEV5</accession>
<evidence type="ECO:0000313" key="1">
    <source>
        <dbReference type="EMBL" id="CAK0858080.1"/>
    </source>
</evidence>